<dbReference type="AlphaFoldDB" id="A0A9Q3YQL2"/>
<feature type="domain" description="Lantibiotic dehydratase N-terminal" evidence="1">
    <location>
        <begin position="138"/>
        <end position="373"/>
    </location>
</feature>
<dbReference type="Proteomes" id="UP001107960">
    <property type="component" value="Unassembled WGS sequence"/>
</dbReference>
<sequence length="829" mass="97497">MKKKIFPLIFGREGGAPIEKLNNFKKIECIESFLKLQNNIDCIKNELIDILFNLTGNEVNDQKKKQFINFKRDFFNDRSIEKYDHLIKSNDSLKIKFSEYFYQKKTFDSTYEKYVTEFDSALETSIDELKEMINSFFVKNGILFSSRVLYDEIQKKTSSFIISNKKDRRLIISALKYLTRSITKTTPFSTFNTIFCLEMSDKNFAPIKENIKRSNFQITNVFYYYLKEILIKDLHFKNELEIRCNNTIWKENESPEEFHFFQNSNNNEAFKKINTSPILCFIQEQLKLNSVKYCSLVAKLETITNENKTNIEHFIDELLKEGFLKIVYPSSCSNKDWIIDLINFINHKNLEDKFPDVINLLASILETIEILENNHNNTDIRYLIVLKSYEKIEEFFVSKKCNLDFFKKVQLQDLFYEDTIVPNNERIFVDKLGELSSELKQAYHALNSFSLKEAKKEWLNKSMKIESKLSILEFYKKIYLKNIDNFTINDIEFFDLIFFLEHIEKTDMPIDSIDISDYLKNNKEDKAVSFGAYIQTDNTNFDNVVLNTFSNGYGANISRFLNFLPDKYSTTVRTFVKDLIPDNLIIEVKDASIHNVNTFPQLSEGLIDLCNDSAVKKSFNLIPLTDIFIYSDKLGNISLIDKHDTPVNIINFSLEGLNRRSRFVQFIDLFNDVDNYGYISILDRINFYFKEFKLANSDFCYVPRLKFGNKLIIQRKKWFIKKDFLAKILDEQNKSLHEMFLQINNFTKKNLIPNKVYFKIAERSTTATSSQNDNYKPQYIDFTSPIFILLLSNLIIKADDIIELTEMFPTTSDVIQQGGIVKEYILNCN</sequence>
<reference evidence="4" key="2">
    <citation type="submission" date="2023-07" db="EMBL/GenBank/DDBJ databases">
        <title>Description of novel Chryseobacterium sp. strain C-2.</title>
        <authorList>
            <person name="Saticioglu I.B."/>
        </authorList>
    </citation>
    <scope>NUCLEOTIDE SEQUENCE [LARGE SCALE GENOMIC DNA]</scope>
    <source>
        <strain evidence="4">C-2</strain>
    </source>
</reference>
<dbReference type="InterPro" id="IPR006827">
    <property type="entry name" value="Lant_deHydtase_N"/>
</dbReference>
<dbReference type="EMBL" id="JAJJML010000001">
    <property type="protein sequence ID" value="MCC9033128.1"/>
    <property type="molecule type" value="Genomic_DNA"/>
</dbReference>
<evidence type="ECO:0000313" key="2">
    <source>
        <dbReference type="EMBL" id="MBD3907113.1"/>
    </source>
</evidence>
<comment type="caution">
    <text evidence="3">The sequence shown here is derived from an EMBL/GenBank/DDBJ whole genome shotgun (WGS) entry which is preliminary data.</text>
</comment>
<proteinExistence type="predicted"/>
<reference evidence="2" key="3">
    <citation type="submission" date="2024-05" db="EMBL/GenBank/DDBJ databases">
        <title>Description of novel Chryseobacterium sp. strain C-2.</title>
        <authorList>
            <person name="Saticioglu I.B."/>
        </authorList>
    </citation>
    <scope>NUCLEOTIDE SEQUENCE</scope>
    <source>
        <strain evidence="2">C-2</strain>
    </source>
</reference>
<gene>
    <name evidence="2" type="ORF">IEW27_21295</name>
    <name evidence="3" type="ORF">LNP80_02505</name>
</gene>
<evidence type="ECO:0000259" key="1">
    <source>
        <dbReference type="Pfam" id="PF04738"/>
    </source>
</evidence>
<evidence type="ECO:0000313" key="3">
    <source>
        <dbReference type="EMBL" id="MCC9033128.1"/>
    </source>
</evidence>
<reference evidence="3" key="1">
    <citation type="submission" date="2021-11" db="EMBL/GenBank/DDBJ databases">
        <title>Description of novel Chryseobacterium species.</title>
        <authorList>
            <person name="Saticioglu I.B."/>
            <person name="Ay H."/>
            <person name="Altun S."/>
            <person name="Duman M."/>
        </authorList>
    </citation>
    <scope>NUCLEOTIDE SEQUENCE</scope>
    <source>
        <strain evidence="3">C-39</strain>
    </source>
</reference>
<dbReference type="Proteomes" id="UP000603715">
    <property type="component" value="Unassembled WGS sequence"/>
</dbReference>
<accession>A0A9Q3YQL2</accession>
<dbReference type="Pfam" id="PF04738">
    <property type="entry name" value="Lant_dehydr_N"/>
    <property type="match status" value="1"/>
</dbReference>
<name>A0A9Q3YQL2_9FLAO</name>
<evidence type="ECO:0000313" key="5">
    <source>
        <dbReference type="Proteomes" id="UP001107960"/>
    </source>
</evidence>
<dbReference type="EMBL" id="JACXXP010000052">
    <property type="protein sequence ID" value="MBD3907113.1"/>
    <property type="molecule type" value="Genomic_DNA"/>
</dbReference>
<protein>
    <submittedName>
        <fullName evidence="2 3">Lantibiotic dehydratase</fullName>
    </submittedName>
</protein>
<keyword evidence="4" id="KW-1185">Reference proteome</keyword>
<organism evidence="3 5">
    <name type="scientific">Chryseobacterium muglaense</name>
    <dbReference type="NCBI Taxonomy" id="2893752"/>
    <lineage>
        <taxon>Bacteria</taxon>
        <taxon>Pseudomonadati</taxon>
        <taxon>Bacteroidota</taxon>
        <taxon>Flavobacteriia</taxon>
        <taxon>Flavobacteriales</taxon>
        <taxon>Weeksellaceae</taxon>
        <taxon>Chryseobacterium group</taxon>
        <taxon>Chryseobacterium</taxon>
    </lineage>
</organism>
<dbReference type="RefSeq" id="WP_191181467.1">
    <property type="nucleotide sequence ID" value="NZ_JACXXP010000052.1"/>
</dbReference>
<evidence type="ECO:0000313" key="4">
    <source>
        <dbReference type="Proteomes" id="UP000603715"/>
    </source>
</evidence>